<dbReference type="SUPFAM" id="SSF51316">
    <property type="entry name" value="Mss4-like"/>
    <property type="match status" value="1"/>
</dbReference>
<sequence length="168" mass="18498">MMIGKLELSVEKNIPRKGLGGYGITIASMADTAQNLVENLILPKDAEVKIVDEIARNADVNTEGKNVKQIKCQMCPSIILVPGVASLVAHEFKLPDPQKNEGKEKTPDNSVNKYWCVDNMYAFENVGFSKTVDGVKYLICADCEIGPIGWHDLNTKLSYVSVCKISYC</sequence>
<organism evidence="4 5">
    <name type="scientific">Caerostris darwini</name>
    <dbReference type="NCBI Taxonomy" id="1538125"/>
    <lineage>
        <taxon>Eukaryota</taxon>
        <taxon>Metazoa</taxon>
        <taxon>Ecdysozoa</taxon>
        <taxon>Arthropoda</taxon>
        <taxon>Chelicerata</taxon>
        <taxon>Arachnida</taxon>
        <taxon>Araneae</taxon>
        <taxon>Araneomorphae</taxon>
        <taxon>Entelegynae</taxon>
        <taxon>Araneoidea</taxon>
        <taxon>Araneidae</taxon>
        <taxon>Caerostris</taxon>
    </lineage>
</organism>
<accession>A0AAV4P2W1</accession>
<protein>
    <submittedName>
        <fullName evidence="4">Guanine nucleotide exchange factor MSS4</fullName>
    </submittedName>
</protein>
<dbReference type="EMBL" id="BPLQ01002316">
    <property type="protein sequence ID" value="GIX91374.1"/>
    <property type="molecule type" value="Genomic_DNA"/>
</dbReference>
<evidence type="ECO:0000256" key="2">
    <source>
        <dbReference type="ARBA" id="ARBA00022658"/>
    </source>
</evidence>
<dbReference type="PROSITE" id="PS51796">
    <property type="entry name" value="MSS4"/>
    <property type="match status" value="1"/>
</dbReference>
<comment type="caution">
    <text evidence="4">The sequence shown here is derived from an EMBL/GenBank/DDBJ whole genome shotgun (WGS) entry which is preliminary data.</text>
</comment>
<keyword evidence="2" id="KW-0344">Guanine-nucleotide releasing factor</keyword>
<keyword evidence="5" id="KW-1185">Reference proteome</keyword>
<dbReference type="GO" id="GO:0016020">
    <property type="term" value="C:membrane"/>
    <property type="evidence" value="ECO:0007669"/>
    <property type="project" value="TreeGrafter"/>
</dbReference>
<reference evidence="4 5" key="1">
    <citation type="submission" date="2021-06" db="EMBL/GenBank/DDBJ databases">
        <title>Caerostris darwini draft genome.</title>
        <authorList>
            <person name="Kono N."/>
            <person name="Arakawa K."/>
        </authorList>
    </citation>
    <scope>NUCLEOTIDE SEQUENCE [LARGE SCALE GENOMIC DNA]</scope>
</reference>
<dbReference type="AlphaFoldDB" id="A0AAV4P2W1"/>
<dbReference type="PANTHER" id="PTHR13276:SF0">
    <property type="entry name" value="GUANINE NUCLEOTIDE EXCHANGE FACTOR MSS4"/>
    <property type="match status" value="1"/>
</dbReference>
<dbReference type="GO" id="GO:0008270">
    <property type="term" value="F:zinc ion binding"/>
    <property type="evidence" value="ECO:0007669"/>
    <property type="project" value="TreeGrafter"/>
</dbReference>
<dbReference type="Pfam" id="PF04421">
    <property type="entry name" value="Mss4"/>
    <property type="match status" value="1"/>
</dbReference>
<dbReference type="InterPro" id="IPR011057">
    <property type="entry name" value="Mss4-like_sf"/>
</dbReference>
<dbReference type="Gene3D" id="2.170.150.10">
    <property type="entry name" value="Metal Binding Protein, Guanine Nucleotide Exchange Factor, Chain A"/>
    <property type="match status" value="1"/>
</dbReference>
<keyword evidence="1" id="KW-0813">Transport</keyword>
<dbReference type="InterPro" id="IPR011323">
    <property type="entry name" value="Mss4/transl-control_tumour"/>
</dbReference>
<dbReference type="FunFam" id="2.170.150.10:FF:000005">
    <property type="entry name" value="Guanine nucleotide exchange factor MSS4"/>
    <property type="match status" value="1"/>
</dbReference>
<evidence type="ECO:0000313" key="4">
    <source>
        <dbReference type="EMBL" id="GIX91374.1"/>
    </source>
</evidence>
<dbReference type="Proteomes" id="UP001054837">
    <property type="component" value="Unassembled WGS sequence"/>
</dbReference>
<keyword evidence="3" id="KW-0653">Protein transport</keyword>
<name>A0AAV4P2W1_9ARAC</name>
<dbReference type="GO" id="GO:0015031">
    <property type="term" value="P:protein transport"/>
    <property type="evidence" value="ECO:0007669"/>
    <property type="project" value="UniProtKB-KW"/>
</dbReference>
<dbReference type="GO" id="GO:0005085">
    <property type="term" value="F:guanyl-nucleotide exchange factor activity"/>
    <property type="evidence" value="ECO:0007669"/>
    <property type="project" value="UniProtKB-KW"/>
</dbReference>
<dbReference type="GO" id="GO:0007264">
    <property type="term" value="P:small GTPase-mediated signal transduction"/>
    <property type="evidence" value="ECO:0007669"/>
    <property type="project" value="InterPro"/>
</dbReference>
<dbReference type="PANTHER" id="PTHR13276">
    <property type="entry name" value="GUANINE NUCLEOTIDE EXCHANGE FACTOR MSS4"/>
    <property type="match status" value="1"/>
</dbReference>
<gene>
    <name evidence="4" type="primary">Rabif</name>
    <name evidence="4" type="ORF">CDAR_571061</name>
</gene>
<proteinExistence type="predicted"/>
<dbReference type="InterPro" id="IPR007515">
    <property type="entry name" value="Mss4"/>
</dbReference>
<evidence type="ECO:0000256" key="3">
    <source>
        <dbReference type="ARBA" id="ARBA00022927"/>
    </source>
</evidence>
<evidence type="ECO:0000256" key="1">
    <source>
        <dbReference type="ARBA" id="ARBA00022448"/>
    </source>
</evidence>
<dbReference type="GO" id="GO:0006892">
    <property type="term" value="P:post-Golgi vesicle-mediated transport"/>
    <property type="evidence" value="ECO:0007669"/>
    <property type="project" value="TreeGrafter"/>
</dbReference>
<evidence type="ECO:0000313" key="5">
    <source>
        <dbReference type="Proteomes" id="UP001054837"/>
    </source>
</evidence>
<dbReference type="GO" id="GO:0005829">
    <property type="term" value="C:cytosol"/>
    <property type="evidence" value="ECO:0007669"/>
    <property type="project" value="TreeGrafter"/>
</dbReference>